<comment type="caution">
    <text evidence="8">Lacks conserved residue(s) required for the propagation of feature annotation.</text>
</comment>
<evidence type="ECO:0000256" key="6">
    <source>
        <dbReference type="ARBA" id="ARBA00023244"/>
    </source>
</evidence>
<keyword evidence="5 8" id="KW-0560">Oxidoreductase</keyword>
<evidence type="ECO:0000259" key="13">
    <source>
        <dbReference type="Pfam" id="PF00745"/>
    </source>
</evidence>
<dbReference type="InterPro" id="IPR018214">
    <property type="entry name" value="GluRdtase_CS"/>
</dbReference>
<dbReference type="Pfam" id="PF00745">
    <property type="entry name" value="GlutR_dimer"/>
    <property type="match status" value="1"/>
</dbReference>
<dbReference type="Gene3D" id="3.40.50.720">
    <property type="entry name" value="NAD(P)-binding Rossmann-like Domain"/>
    <property type="match status" value="1"/>
</dbReference>
<evidence type="ECO:0000256" key="2">
    <source>
        <dbReference type="ARBA" id="ARBA00005916"/>
    </source>
</evidence>
<dbReference type="GO" id="GO:0050661">
    <property type="term" value="F:NADP binding"/>
    <property type="evidence" value="ECO:0007669"/>
    <property type="project" value="InterPro"/>
</dbReference>
<dbReference type="PANTHER" id="PTHR43013:SF1">
    <property type="entry name" value="GLUTAMYL-TRNA REDUCTASE"/>
    <property type="match status" value="1"/>
</dbReference>
<dbReference type="GO" id="GO:0019353">
    <property type="term" value="P:protoporphyrinogen IX biosynthetic process from glutamate"/>
    <property type="evidence" value="ECO:0007669"/>
    <property type="project" value="TreeGrafter"/>
</dbReference>
<feature type="active site" description="Nucleophile" evidence="8 9">
    <location>
        <position position="53"/>
    </location>
</feature>
<feature type="binding site" evidence="8 10">
    <location>
        <begin position="117"/>
        <end position="119"/>
    </location>
    <ligand>
        <name>substrate</name>
    </ligand>
</feature>
<feature type="domain" description="Quinate/shikimate 5-dehydrogenase/glutamyl-tRNA reductase" evidence="14">
    <location>
        <begin position="177"/>
        <end position="307"/>
    </location>
</feature>
<dbReference type="GO" id="GO:0008883">
    <property type="term" value="F:glutamyl-tRNA reductase activity"/>
    <property type="evidence" value="ECO:0007669"/>
    <property type="project" value="UniProtKB-UniRule"/>
</dbReference>
<dbReference type="Pfam" id="PF05201">
    <property type="entry name" value="GlutR_N"/>
    <property type="match status" value="1"/>
</dbReference>
<dbReference type="InterPro" id="IPR036291">
    <property type="entry name" value="NAD(P)-bd_dom_sf"/>
</dbReference>
<feature type="binding site" evidence="8 10">
    <location>
        <position position="112"/>
    </location>
    <ligand>
        <name>substrate</name>
    </ligand>
</feature>
<keyword evidence="6 8" id="KW-0627">Porphyrin biosynthesis</keyword>
<comment type="similarity">
    <text evidence="2 8 12">Belongs to the glutamyl-tRNA reductase family.</text>
</comment>
<dbReference type="EMBL" id="UAWL01000006">
    <property type="protein sequence ID" value="SQB98691.1"/>
    <property type="molecule type" value="Genomic_DNA"/>
</dbReference>
<evidence type="ECO:0000256" key="11">
    <source>
        <dbReference type="PIRSR" id="PIRSR000445-3"/>
    </source>
</evidence>
<dbReference type="UniPathway" id="UPA00251">
    <property type="reaction ID" value="UER00316"/>
</dbReference>
<dbReference type="CDD" id="cd05213">
    <property type="entry name" value="NAD_bind_Glutamyl_tRNA_reduct"/>
    <property type="match status" value="1"/>
</dbReference>
<dbReference type="PIRSF" id="PIRSF000445">
    <property type="entry name" value="4pyrrol_synth_GluRdtase"/>
    <property type="match status" value="1"/>
</dbReference>
<feature type="domain" description="Glutamyl-tRNA reductase N-terminal" evidence="15">
    <location>
        <begin position="9"/>
        <end position="159"/>
    </location>
</feature>
<evidence type="ECO:0000256" key="8">
    <source>
        <dbReference type="HAMAP-Rule" id="MF_00087"/>
    </source>
</evidence>
<comment type="function">
    <text evidence="8">Catalyzes the NADPH-dependent reduction of glutamyl-tRNA(Glu) to glutamate 1-semialdehyde (GSA).</text>
</comment>
<feature type="binding site" evidence="8 10">
    <location>
        <begin position="52"/>
        <end position="55"/>
    </location>
    <ligand>
        <name>substrate</name>
    </ligand>
</feature>
<protein>
    <recommendedName>
        <fullName evidence="3 8">Glutamyl-tRNA reductase</fullName>
        <shortName evidence="8">GluTR</shortName>
        <ecNumber evidence="3 8">1.2.1.70</ecNumber>
    </recommendedName>
</protein>
<feature type="binding site" evidence="8 11">
    <location>
        <begin position="190"/>
        <end position="195"/>
    </location>
    <ligand>
        <name>NADP(+)</name>
        <dbReference type="ChEBI" id="CHEBI:58349"/>
    </ligand>
</feature>
<dbReference type="SUPFAM" id="SSF69075">
    <property type="entry name" value="Glutamyl tRNA-reductase dimerization domain"/>
    <property type="match status" value="1"/>
</dbReference>
<proteinExistence type="inferred from homology"/>
<feature type="domain" description="Tetrapyrrole biosynthesis glutamyl-tRNA reductase dimerisation" evidence="13">
    <location>
        <begin position="323"/>
        <end position="419"/>
    </location>
</feature>
<dbReference type="SUPFAM" id="SSF69742">
    <property type="entry name" value="Glutamyl tRNA-reductase catalytic, N-terminal domain"/>
    <property type="match status" value="1"/>
</dbReference>
<dbReference type="Gene3D" id="3.30.460.30">
    <property type="entry name" value="Glutamyl-tRNA reductase, N-terminal domain"/>
    <property type="match status" value="1"/>
</dbReference>
<dbReference type="InterPro" id="IPR015896">
    <property type="entry name" value="4pyrrol_synth_GluRdtase_dimer"/>
</dbReference>
<comment type="miscellaneous">
    <text evidence="8">During catalysis, the active site Cys acts as a nucleophile attacking the alpha-carbonyl group of tRNA-bound glutamate with the formation of a thioester intermediate between enzyme and glutamate, and the concomitant release of tRNA(Glu). The thioester intermediate is finally reduced by direct hydride transfer from NADPH, to form the product GSA.</text>
</comment>
<name>A0A2X3BCW1_9HELI</name>
<evidence type="ECO:0000313" key="16">
    <source>
        <dbReference type="EMBL" id="SQB98691.1"/>
    </source>
</evidence>
<dbReference type="AlphaFoldDB" id="A0A2X3BCW1"/>
<dbReference type="Pfam" id="PF01488">
    <property type="entry name" value="Shikimate_DH"/>
    <property type="match status" value="1"/>
</dbReference>
<dbReference type="PANTHER" id="PTHR43013">
    <property type="entry name" value="GLUTAMYL-TRNA REDUCTASE"/>
    <property type="match status" value="1"/>
</dbReference>
<evidence type="ECO:0000259" key="14">
    <source>
        <dbReference type="Pfam" id="PF01488"/>
    </source>
</evidence>
<evidence type="ECO:0000256" key="12">
    <source>
        <dbReference type="RuleBase" id="RU000584"/>
    </source>
</evidence>
<evidence type="ECO:0000256" key="9">
    <source>
        <dbReference type="PIRSR" id="PIRSR000445-1"/>
    </source>
</evidence>
<feature type="binding site" evidence="8 10">
    <location>
        <position position="123"/>
    </location>
    <ligand>
        <name>substrate</name>
    </ligand>
</feature>
<comment type="pathway">
    <text evidence="1 8 12">Porphyrin-containing compound metabolism; protoporphyrin-IX biosynthesis; 5-aminolevulinate from L-glutamyl-tRNA(Glu): step 1/2.</text>
</comment>
<evidence type="ECO:0000256" key="5">
    <source>
        <dbReference type="ARBA" id="ARBA00023002"/>
    </source>
</evidence>
<gene>
    <name evidence="8 16" type="primary">hemA</name>
    <name evidence="16" type="ORF">NCTC13102_01156</name>
</gene>
<evidence type="ECO:0000256" key="3">
    <source>
        <dbReference type="ARBA" id="ARBA00012970"/>
    </source>
</evidence>
<dbReference type="PROSITE" id="PS00747">
    <property type="entry name" value="GLUTR"/>
    <property type="match status" value="1"/>
</dbReference>
<sequence>MDIQYLTLSFSHKSTPISVREKLAIESQNLESFLLQLKQKITAIDELMFISTCNRVEFYITTHAPQECIAGILDHLCIIQNLELSQIEKYYQIALGQEAVHYVFNVASSLDSVVIGETQITGQIKNAYKMCFDLGICGQNITRLIHFAFRCAAQVRNQTQISQSPLSVASVAVKKALTCNAKNKNALVIGLGEIGKLTSRHLLDSGFSITLVNRNPQKALHFVEELKLSKKDISKITIADFTKLAEILNDFDFIFSSTSSNLPIITQDMVCAMPFERFWFDLAVPRDIQESIHTQNLMIFCVDDLKSKIEENLTQKKIQAHLAYALIGQATQDFFVWLQNLNVQPIIKTMRQNAKNACLQELNRAIKKGYLPKEWEEEVKIILHNAFNVFLHNPTLNLKNITNKQEGDSIIEAIKVIFGEEQEEEAKFLDYYKCEYKTPLKS</sequence>
<dbReference type="InterPro" id="IPR015895">
    <property type="entry name" value="4pyrrol_synth_GluRdtase_N"/>
</dbReference>
<evidence type="ECO:0000313" key="17">
    <source>
        <dbReference type="Proteomes" id="UP000250166"/>
    </source>
</evidence>
<dbReference type="EC" id="1.2.1.70" evidence="3 8"/>
<evidence type="ECO:0000256" key="4">
    <source>
        <dbReference type="ARBA" id="ARBA00022857"/>
    </source>
</evidence>
<dbReference type="NCBIfam" id="TIGR01035">
    <property type="entry name" value="hemA"/>
    <property type="match status" value="1"/>
</dbReference>
<dbReference type="FunFam" id="3.30.460.30:FF:000001">
    <property type="entry name" value="Glutamyl-tRNA reductase"/>
    <property type="match status" value="1"/>
</dbReference>
<keyword evidence="4 8" id="KW-0521">NADP</keyword>
<evidence type="ECO:0000256" key="7">
    <source>
        <dbReference type="ARBA" id="ARBA00047464"/>
    </source>
</evidence>
<dbReference type="SUPFAM" id="SSF51735">
    <property type="entry name" value="NAD(P)-binding Rossmann-fold domains"/>
    <property type="match status" value="1"/>
</dbReference>
<evidence type="ECO:0000259" key="15">
    <source>
        <dbReference type="Pfam" id="PF05201"/>
    </source>
</evidence>
<comment type="domain">
    <text evidence="8">Possesses an unusual extended V-shaped dimeric structure with each monomer consisting of three distinct domains arranged along a curved 'spinal' alpha-helix. The N-terminal catalytic domain specifically recognizes the glutamate moiety of the substrate. The second domain is the NADPH-binding domain, and the third C-terminal domain is responsible for dimerization.</text>
</comment>
<comment type="catalytic activity">
    <reaction evidence="7 8 12">
        <text>(S)-4-amino-5-oxopentanoate + tRNA(Glu) + NADP(+) = L-glutamyl-tRNA(Glu) + NADPH + H(+)</text>
        <dbReference type="Rhea" id="RHEA:12344"/>
        <dbReference type="Rhea" id="RHEA-COMP:9663"/>
        <dbReference type="Rhea" id="RHEA-COMP:9680"/>
        <dbReference type="ChEBI" id="CHEBI:15378"/>
        <dbReference type="ChEBI" id="CHEBI:57501"/>
        <dbReference type="ChEBI" id="CHEBI:57783"/>
        <dbReference type="ChEBI" id="CHEBI:58349"/>
        <dbReference type="ChEBI" id="CHEBI:78442"/>
        <dbReference type="ChEBI" id="CHEBI:78520"/>
        <dbReference type="EC" id="1.2.1.70"/>
    </reaction>
</comment>
<dbReference type="RefSeq" id="WP_112058647.1">
    <property type="nucleotide sequence ID" value="NZ_UAWL01000006.1"/>
</dbReference>
<dbReference type="InterPro" id="IPR006151">
    <property type="entry name" value="Shikm_DH/Glu-tRNA_Rdtase"/>
</dbReference>
<dbReference type="InterPro" id="IPR000343">
    <property type="entry name" value="4pyrrol_synth_GluRdtase"/>
</dbReference>
<evidence type="ECO:0000256" key="1">
    <source>
        <dbReference type="ARBA" id="ARBA00005059"/>
    </source>
</evidence>
<accession>A0A2X3BCW1</accession>
<dbReference type="InterPro" id="IPR036453">
    <property type="entry name" value="GluRdtase_dimer_dom_sf"/>
</dbReference>
<comment type="subunit">
    <text evidence="8">Homodimer.</text>
</comment>
<dbReference type="HAMAP" id="MF_00087">
    <property type="entry name" value="Glu_tRNA_reductase"/>
    <property type="match status" value="1"/>
</dbReference>
<dbReference type="Proteomes" id="UP000250166">
    <property type="component" value="Unassembled WGS sequence"/>
</dbReference>
<reference evidence="16 17" key="1">
    <citation type="submission" date="2018-06" db="EMBL/GenBank/DDBJ databases">
        <authorList>
            <consortium name="Pathogen Informatics"/>
            <person name="Doyle S."/>
        </authorList>
    </citation>
    <scope>NUCLEOTIDE SEQUENCE [LARGE SCALE GENOMIC DNA]</scope>
    <source>
        <strain evidence="16 17">NCTC13102</strain>
    </source>
</reference>
<organism evidence="16 17">
    <name type="scientific">Helicobacter fennelliae</name>
    <dbReference type="NCBI Taxonomy" id="215"/>
    <lineage>
        <taxon>Bacteria</taxon>
        <taxon>Pseudomonadati</taxon>
        <taxon>Campylobacterota</taxon>
        <taxon>Epsilonproteobacteria</taxon>
        <taxon>Campylobacterales</taxon>
        <taxon>Helicobacteraceae</taxon>
        <taxon>Helicobacter</taxon>
    </lineage>
</organism>
<evidence type="ECO:0000256" key="10">
    <source>
        <dbReference type="PIRSR" id="PIRSR000445-2"/>
    </source>
</evidence>
<dbReference type="InterPro" id="IPR036343">
    <property type="entry name" value="GluRdtase_N_sf"/>
</dbReference>